<organism evidence="3 4">
    <name type="scientific">Reticulomyxa filosa</name>
    <dbReference type="NCBI Taxonomy" id="46433"/>
    <lineage>
        <taxon>Eukaryota</taxon>
        <taxon>Sar</taxon>
        <taxon>Rhizaria</taxon>
        <taxon>Retaria</taxon>
        <taxon>Foraminifera</taxon>
        <taxon>Monothalamids</taxon>
        <taxon>Reticulomyxidae</taxon>
        <taxon>Reticulomyxa</taxon>
    </lineage>
</organism>
<gene>
    <name evidence="3" type="ORF">RFI_02646</name>
</gene>
<dbReference type="PROSITE" id="PS50181">
    <property type="entry name" value="FBOX"/>
    <property type="match status" value="1"/>
</dbReference>
<sequence length="319" mass="36867">MNMTTQSTNSNLTPNPALVEKNVLSVGKEAFEKLRKEEEEEEEGEGEEEEAQQQWSRKVRKNGSLPVLERRGEGHRLLKHSNNIRKRHANFSEMMPTHILQYLFQYLYPFDLSHGISRVNRTFFEVGNQVWKRLETVSFAPNYFPTIQRDFNSWYDYKKYQKLEQSIKTLQEHWCNTYDINAVTAPPPPPPPPPTATTTATMPIRTENGQGHVHTNNSDYYWMAMGDPTYTNATSSAAFSVHKNECDEQDYSGHGFTNSVWTGGLSRLHFGNINKYGMHAHLSEEMLKLSKMKKIDRSSLNAVISLISYFFFLKNNNNK</sequence>
<feature type="compositionally biased region" description="Acidic residues" evidence="1">
    <location>
        <begin position="38"/>
        <end position="51"/>
    </location>
</feature>
<dbReference type="EMBL" id="ASPP01002562">
    <property type="protein sequence ID" value="ETO34444.1"/>
    <property type="molecule type" value="Genomic_DNA"/>
</dbReference>
<protein>
    <recommendedName>
        <fullName evidence="2">F-box domain-containing protein</fullName>
    </recommendedName>
</protein>
<name>X6P8R4_RETFI</name>
<feature type="region of interest" description="Disordered" evidence="1">
    <location>
        <begin position="1"/>
        <end position="21"/>
    </location>
</feature>
<evidence type="ECO:0000313" key="4">
    <source>
        <dbReference type="Proteomes" id="UP000023152"/>
    </source>
</evidence>
<dbReference type="AlphaFoldDB" id="X6P8R4"/>
<evidence type="ECO:0000256" key="1">
    <source>
        <dbReference type="SAM" id="MobiDB-lite"/>
    </source>
</evidence>
<dbReference type="InterPro" id="IPR001810">
    <property type="entry name" value="F-box_dom"/>
</dbReference>
<evidence type="ECO:0000259" key="2">
    <source>
        <dbReference type="PROSITE" id="PS50181"/>
    </source>
</evidence>
<reference evidence="3 4" key="1">
    <citation type="journal article" date="2013" name="Curr. Biol.">
        <title>The Genome of the Foraminiferan Reticulomyxa filosa.</title>
        <authorList>
            <person name="Glockner G."/>
            <person name="Hulsmann N."/>
            <person name="Schleicher M."/>
            <person name="Noegel A.A."/>
            <person name="Eichinger L."/>
            <person name="Gallinger C."/>
            <person name="Pawlowski J."/>
            <person name="Sierra R."/>
            <person name="Euteneuer U."/>
            <person name="Pillet L."/>
            <person name="Moustafa A."/>
            <person name="Platzer M."/>
            <person name="Groth M."/>
            <person name="Szafranski K."/>
            <person name="Schliwa M."/>
        </authorList>
    </citation>
    <scope>NUCLEOTIDE SEQUENCE [LARGE SCALE GENOMIC DNA]</scope>
</reference>
<dbReference type="Proteomes" id="UP000023152">
    <property type="component" value="Unassembled WGS sequence"/>
</dbReference>
<feature type="domain" description="F-box" evidence="2">
    <location>
        <begin position="89"/>
        <end position="134"/>
    </location>
</feature>
<accession>X6P8R4</accession>
<feature type="compositionally biased region" description="Polar residues" evidence="1">
    <location>
        <begin position="1"/>
        <end position="14"/>
    </location>
</feature>
<proteinExistence type="predicted"/>
<keyword evidence="4" id="KW-1185">Reference proteome</keyword>
<feature type="region of interest" description="Disordered" evidence="1">
    <location>
        <begin position="33"/>
        <end position="59"/>
    </location>
</feature>
<comment type="caution">
    <text evidence="3">The sequence shown here is derived from an EMBL/GenBank/DDBJ whole genome shotgun (WGS) entry which is preliminary data.</text>
</comment>
<evidence type="ECO:0000313" key="3">
    <source>
        <dbReference type="EMBL" id="ETO34444.1"/>
    </source>
</evidence>